<dbReference type="InterPro" id="IPR008242">
    <property type="entry name" value="Chor_mutase/pphenate_deHydtase"/>
</dbReference>
<reference evidence="22 23" key="1">
    <citation type="submission" date="2018-06" db="EMBL/GenBank/DDBJ databases">
        <authorList>
            <consortium name="Pathogen Informatics"/>
            <person name="Doyle S."/>
        </authorList>
    </citation>
    <scope>NUCLEOTIDE SEQUENCE [LARGE SCALE GENOMIC DNA]</scope>
    <source>
        <strain evidence="22 23">NCTC12410</strain>
    </source>
</reference>
<feature type="site" description="Essential for prephenate dehydratase activity" evidence="19">
    <location>
        <position position="266"/>
    </location>
</feature>
<dbReference type="SUPFAM" id="SSF55021">
    <property type="entry name" value="ACT-like"/>
    <property type="match status" value="1"/>
</dbReference>
<evidence type="ECO:0000256" key="18">
    <source>
        <dbReference type="ARBA" id="ARBA00047848"/>
    </source>
</evidence>
<comment type="pathway">
    <text evidence="4">Amino-acid biosynthesis; L-phenylalanine biosynthesis; phenylpyruvate from prephenate: step 1/1.</text>
</comment>
<evidence type="ECO:0000256" key="8">
    <source>
        <dbReference type="ARBA" id="ARBA00014401"/>
    </source>
</evidence>
<keyword evidence="15" id="KW-0511">Multifunctional enzyme</keyword>
<dbReference type="InterPro" id="IPR036263">
    <property type="entry name" value="Chorismate_II_sf"/>
</dbReference>
<keyword evidence="12" id="KW-0584">Phenylalanine biosynthesis</keyword>
<dbReference type="UniPathway" id="UPA00120">
    <property type="reaction ID" value="UER00203"/>
</dbReference>
<dbReference type="PROSITE" id="PS51168">
    <property type="entry name" value="CHORISMATE_MUT_2"/>
    <property type="match status" value="1"/>
</dbReference>
<dbReference type="OrthoDB" id="9802281at2"/>
<dbReference type="InterPro" id="IPR018528">
    <property type="entry name" value="Preph_deHydtase_CS"/>
</dbReference>
<dbReference type="Proteomes" id="UP000254841">
    <property type="component" value="Unassembled WGS sequence"/>
</dbReference>
<dbReference type="InterPro" id="IPR036979">
    <property type="entry name" value="CM_dom_sf"/>
</dbReference>
<evidence type="ECO:0000313" key="22">
    <source>
        <dbReference type="EMBL" id="STO97372.1"/>
    </source>
</evidence>
<evidence type="ECO:0000256" key="14">
    <source>
        <dbReference type="ARBA" id="ARBA00023239"/>
    </source>
</evidence>
<dbReference type="GO" id="GO:0005737">
    <property type="term" value="C:cytoplasm"/>
    <property type="evidence" value="ECO:0007669"/>
    <property type="project" value="UniProtKB-SubCell"/>
</dbReference>
<dbReference type="UniPathway" id="UPA00121">
    <property type="reaction ID" value="UER00345"/>
</dbReference>
<keyword evidence="11" id="KW-0057">Aromatic amino acid biosynthesis</keyword>
<dbReference type="InterPro" id="IPR001086">
    <property type="entry name" value="Preph_deHydtase"/>
</dbReference>
<dbReference type="Gene3D" id="3.30.70.260">
    <property type="match status" value="1"/>
</dbReference>
<dbReference type="GO" id="GO:0004664">
    <property type="term" value="F:prephenate dehydratase activity"/>
    <property type="evidence" value="ECO:0007669"/>
    <property type="project" value="UniProtKB-EC"/>
</dbReference>
<evidence type="ECO:0000256" key="19">
    <source>
        <dbReference type="PIRSR" id="PIRSR001500-2"/>
    </source>
</evidence>
<feature type="domain" description="Prephenate dehydratase" evidence="21">
    <location>
        <begin position="97"/>
        <end position="273"/>
    </location>
</feature>
<dbReference type="PANTHER" id="PTHR21022:SF19">
    <property type="entry name" value="PREPHENATE DEHYDRATASE-RELATED"/>
    <property type="match status" value="1"/>
</dbReference>
<evidence type="ECO:0000256" key="4">
    <source>
        <dbReference type="ARBA" id="ARBA00004741"/>
    </source>
</evidence>
<evidence type="ECO:0000256" key="2">
    <source>
        <dbReference type="ARBA" id="ARBA00002364"/>
    </source>
</evidence>
<dbReference type="SUPFAM" id="SSF53850">
    <property type="entry name" value="Periplasmic binding protein-like II"/>
    <property type="match status" value="1"/>
</dbReference>
<dbReference type="Gene3D" id="3.40.190.10">
    <property type="entry name" value="Periplasmic binding protein-like II"/>
    <property type="match status" value="2"/>
</dbReference>
<comment type="subcellular location">
    <subcellularLocation>
        <location evidence="3">Cytoplasm</location>
    </subcellularLocation>
</comment>
<dbReference type="PIRSF" id="PIRSF001500">
    <property type="entry name" value="Chor_mut_pdt_Ppr"/>
    <property type="match status" value="1"/>
</dbReference>
<dbReference type="NCBIfam" id="TIGR01807">
    <property type="entry name" value="CM_P2"/>
    <property type="match status" value="1"/>
</dbReference>
<evidence type="ECO:0000256" key="17">
    <source>
        <dbReference type="ARBA" id="ARBA00031520"/>
    </source>
</evidence>
<dbReference type="EC" id="5.4.99.5" evidence="6"/>
<evidence type="ECO:0000256" key="12">
    <source>
        <dbReference type="ARBA" id="ARBA00023222"/>
    </source>
</evidence>
<evidence type="ECO:0000256" key="13">
    <source>
        <dbReference type="ARBA" id="ARBA00023235"/>
    </source>
</evidence>
<dbReference type="PROSITE" id="PS00857">
    <property type="entry name" value="PREPHENATE_DEHYDR_1"/>
    <property type="match status" value="1"/>
</dbReference>
<dbReference type="InterPro" id="IPR010957">
    <property type="entry name" value="G/b/e-P-prot_chorismate_mutase"/>
</dbReference>
<evidence type="ECO:0000256" key="11">
    <source>
        <dbReference type="ARBA" id="ARBA00023141"/>
    </source>
</evidence>
<accession>A0A377J4F8</accession>
<dbReference type="GO" id="GO:0009094">
    <property type="term" value="P:L-phenylalanine biosynthetic process"/>
    <property type="evidence" value="ECO:0007669"/>
    <property type="project" value="UniProtKB-UniPathway"/>
</dbReference>
<evidence type="ECO:0000259" key="20">
    <source>
        <dbReference type="PROSITE" id="PS51168"/>
    </source>
</evidence>
<organism evidence="22 23">
    <name type="scientific">Helicobacter canis</name>
    <dbReference type="NCBI Taxonomy" id="29419"/>
    <lineage>
        <taxon>Bacteria</taxon>
        <taxon>Pseudomonadati</taxon>
        <taxon>Campylobacterota</taxon>
        <taxon>Epsilonproteobacteria</taxon>
        <taxon>Campylobacterales</taxon>
        <taxon>Helicobacteraceae</taxon>
        <taxon>Helicobacter</taxon>
    </lineage>
</organism>
<dbReference type="Gene3D" id="1.20.59.10">
    <property type="entry name" value="Chorismate mutase"/>
    <property type="match status" value="1"/>
</dbReference>
<dbReference type="Pfam" id="PF01817">
    <property type="entry name" value="CM_2"/>
    <property type="match status" value="1"/>
</dbReference>
<evidence type="ECO:0000256" key="5">
    <source>
        <dbReference type="ARBA" id="ARBA00004817"/>
    </source>
</evidence>
<dbReference type="GO" id="GO:0046417">
    <property type="term" value="P:chorismate metabolic process"/>
    <property type="evidence" value="ECO:0007669"/>
    <property type="project" value="InterPro"/>
</dbReference>
<protein>
    <recommendedName>
        <fullName evidence="8">Bifunctional chorismate mutase/prephenate dehydratase</fullName>
        <ecNumber evidence="7">4.2.1.51</ecNumber>
        <ecNumber evidence="6">5.4.99.5</ecNumber>
    </recommendedName>
    <alternativeName>
        <fullName evidence="17">Chorismate mutase-prephenate dehydratase</fullName>
    </alternativeName>
    <alternativeName>
        <fullName evidence="16">p-protein</fullName>
    </alternativeName>
</protein>
<dbReference type="PROSITE" id="PS51171">
    <property type="entry name" value="PREPHENATE_DEHYDR_3"/>
    <property type="match status" value="1"/>
</dbReference>
<dbReference type="InterPro" id="IPR045865">
    <property type="entry name" value="ACT-like_dom_sf"/>
</dbReference>
<dbReference type="AlphaFoldDB" id="A0A377J4F8"/>
<gene>
    <name evidence="22" type="primary">pheA</name>
    <name evidence="22" type="ORF">NCTC12410_01197</name>
</gene>
<comment type="pathway">
    <text evidence="5">Metabolic intermediate biosynthesis; prephenate biosynthesis; prephenate from chorismate: step 1/1.</text>
</comment>
<evidence type="ECO:0000256" key="9">
    <source>
        <dbReference type="ARBA" id="ARBA00022490"/>
    </source>
</evidence>
<name>A0A377J4F8_9HELI</name>
<comment type="function">
    <text evidence="2">Catalyzes the Claisen rearrangement of chorismate to prephenate and the decarboxylation/dehydration of prephenate to phenylpyruvate.</text>
</comment>
<sequence>MPRPDTTPDEALIARLRKQIDSIDEKLLALLDSRLEIVAQIGTAKLKSNASIYRPERELAIIDRLSSLPAKHLSKDAIEAIYQEIFAISRNLELPEKVAYLGPVGSYTHQAAESRFGAMSEYLPINTISAVFGALESKQARYGVVPIENNTNGIVGECIDNLANSSVKIIAEIILPIHLSFASQCEHLSQIERIYSKDIAFGQCGAFLHAHNLLNIQQIPVESTAKAAQLATQDPKSAAICSHIAAKLYHLPLMFSHIQDSQGNKTRFVILSDFHNPPSGRDKTSIFARLQGFEKAGTLLRFLESFSRANINLTKIDSRPIRSKNSFDSGFYMDFMGHRDDEKIAKIFEEWGEQIQWLGSYPHIDS</sequence>
<dbReference type="SUPFAM" id="SSF48600">
    <property type="entry name" value="Chorismate mutase II"/>
    <property type="match status" value="1"/>
</dbReference>
<dbReference type="EMBL" id="UGHV01000001">
    <property type="protein sequence ID" value="STO97372.1"/>
    <property type="molecule type" value="Genomic_DNA"/>
</dbReference>
<evidence type="ECO:0000256" key="15">
    <source>
        <dbReference type="ARBA" id="ARBA00023268"/>
    </source>
</evidence>
<dbReference type="SMART" id="SM00830">
    <property type="entry name" value="CM_2"/>
    <property type="match status" value="1"/>
</dbReference>
<dbReference type="CDD" id="cd13630">
    <property type="entry name" value="PBP2_PDT_1"/>
    <property type="match status" value="1"/>
</dbReference>
<feature type="domain" description="Chorismate mutase" evidence="20">
    <location>
        <begin position="7"/>
        <end position="97"/>
    </location>
</feature>
<dbReference type="GO" id="GO:0004106">
    <property type="term" value="F:chorismate mutase activity"/>
    <property type="evidence" value="ECO:0007669"/>
    <property type="project" value="UniProtKB-EC"/>
</dbReference>
<evidence type="ECO:0000256" key="16">
    <source>
        <dbReference type="ARBA" id="ARBA00031175"/>
    </source>
</evidence>
<keyword evidence="13" id="KW-0413">Isomerase</keyword>
<keyword evidence="9" id="KW-0963">Cytoplasm</keyword>
<keyword evidence="14 22" id="KW-0456">Lyase</keyword>
<keyword evidence="10" id="KW-0028">Amino-acid biosynthesis</keyword>
<comment type="catalytic activity">
    <reaction evidence="18">
        <text>prephenate + H(+) = 3-phenylpyruvate + CO2 + H2O</text>
        <dbReference type="Rhea" id="RHEA:21648"/>
        <dbReference type="ChEBI" id="CHEBI:15377"/>
        <dbReference type="ChEBI" id="CHEBI:15378"/>
        <dbReference type="ChEBI" id="CHEBI:16526"/>
        <dbReference type="ChEBI" id="CHEBI:18005"/>
        <dbReference type="ChEBI" id="CHEBI:29934"/>
        <dbReference type="EC" id="4.2.1.51"/>
    </reaction>
</comment>
<comment type="catalytic activity">
    <reaction evidence="1">
        <text>chorismate = prephenate</text>
        <dbReference type="Rhea" id="RHEA:13897"/>
        <dbReference type="ChEBI" id="CHEBI:29748"/>
        <dbReference type="ChEBI" id="CHEBI:29934"/>
        <dbReference type="EC" id="5.4.99.5"/>
    </reaction>
</comment>
<evidence type="ECO:0000256" key="6">
    <source>
        <dbReference type="ARBA" id="ARBA00012404"/>
    </source>
</evidence>
<evidence type="ECO:0000256" key="3">
    <source>
        <dbReference type="ARBA" id="ARBA00004496"/>
    </source>
</evidence>
<dbReference type="InterPro" id="IPR002701">
    <property type="entry name" value="CM_II_prokaryot"/>
</dbReference>
<dbReference type="CDD" id="cd04905">
    <property type="entry name" value="ACT_CM-PDT"/>
    <property type="match status" value="1"/>
</dbReference>
<evidence type="ECO:0000256" key="1">
    <source>
        <dbReference type="ARBA" id="ARBA00000824"/>
    </source>
</evidence>
<evidence type="ECO:0000256" key="7">
    <source>
        <dbReference type="ARBA" id="ARBA00013147"/>
    </source>
</evidence>
<proteinExistence type="predicted"/>
<dbReference type="EC" id="4.2.1.51" evidence="7"/>
<dbReference type="RefSeq" id="WP_115011613.1">
    <property type="nucleotide sequence ID" value="NZ_UGHV01000001.1"/>
</dbReference>
<dbReference type="Pfam" id="PF00800">
    <property type="entry name" value="PDT"/>
    <property type="match status" value="1"/>
</dbReference>
<evidence type="ECO:0000259" key="21">
    <source>
        <dbReference type="PROSITE" id="PS51171"/>
    </source>
</evidence>
<evidence type="ECO:0000256" key="10">
    <source>
        <dbReference type="ARBA" id="ARBA00022605"/>
    </source>
</evidence>
<dbReference type="PANTHER" id="PTHR21022">
    <property type="entry name" value="PREPHENATE DEHYDRATASE P PROTEIN"/>
    <property type="match status" value="1"/>
</dbReference>
<evidence type="ECO:0000313" key="23">
    <source>
        <dbReference type="Proteomes" id="UP000254841"/>
    </source>
</evidence>